<dbReference type="PANTHER" id="PTHR11731:SF154">
    <property type="entry name" value="VENOM DIPEPTIDYL PEPTIDASE 4-LIKE PROTEIN"/>
    <property type="match status" value="1"/>
</dbReference>
<feature type="signal peptide" evidence="4">
    <location>
        <begin position="1"/>
        <end position="20"/>
    </location>
</feature>
<dbReference type="Pfam" id="PF00930">
    <property type="entry name" value="DPPIV_N"/>
    <property type="match status" value="1"/>
</dbReference>
<keyword evidence="4" id="KW-0732">Signal</keyword>
<dbReference type="Proteomes" id="UP000198287">
    <property type="component" value="Unassembled WGS sequence"/>
</dbReference>
<proteinExistence type="inferred from homology"/>
<sequence>MTKFRTLFFALVAFIVSVQSAPRQDEKVPITLDDFLLGTLSAGGFGGSWVPGSDDTLRVIEGNNIIDYNLETKVNNTIVSSDVFEPKFGNQALGLSVSKDNAFILIEHSRRPLWRHSYLAKYDVLELATGEFTVIEPAGLEGGDQEELQLVVWDANGHSVAFVYGNNVHYKAGHGAGDAAVQITQDGGDAIFNGISDWVYEEEMYGSPVAMWFSKDSSSLAFVRFDDSGVDFFQWPLYGEPGVRETVYPVYEPLRYPKAGRDNPIVSLHIVKLDDPTAIRQIVYPPGQDVALQYYIATITWATADQVIIQNLNRNQDKTVWNLCSAASGTCSEVLERWATTPVGWWDPHRPLVSRDGSKFLTFVNAQQSTDPNQRSYRHVLSINSVPPNPELQPLTEGAFHVDAILGWDEANNKLYVSGTGFHPETSPLGDPSERHVYSIATTGPNSPPECISCTVLTSTNEECRSHSVSFSANFKFYMHTCRGPGVPEVTTRFTSNNSIAVVWNDNAPVRERLATKLLPSLREMEVELPLSYKAKVRLYLPPNFDESKQYPLLVEVYAGPDSQKITQDYGVNWGSYLASSKGVIFANIDGRGSARQSAEQKFAVYRNLGSVEVEDQISVTKHLINTLSFINPNKTAIWGWSYGGYATAMALGKDNENVFKCGISGAPVSSWLYYDTIYTERYMGLPTVEDNWEGYNQSSVMANMAGIVNKEFLLIHGNADDNVHYQNSMMLARALEQADILYTALSYPEENHS</sequence>
<gene>
    <name evidence="7" type="ORF">Fcan01_16664</name>
</gene>
<keyword evidence="8" id="KW-1185">Reference proteome</keyword>
<name>A0A226DSZ6_FOLCA</name>
<evidence type="ECO:0000256" key="2">
    <source>
        <dbReference type="ARBA" id="ARBA00023180"/>
    </source>
</evidence>
<dbReference type="GO" id="GO:0008236">
    <property type="term" value="F:serine-type peptidase activity"/>
    <property type="evidence" value="ECO:0007669"/>
    <property type="project" value="InterPro"/>
</dbReference>
<evidence type="ECO:0000259" key="5">
    <source>
        <dbReference type="Pfam" id="PF00326"/>
    </source>
</evidence>
<feature type="domain" description="Peptidase S9 prolyl oligopeptidase catalytic" evidence="5">
    <location>
        <begin position="572"/>
        <end position="754"/>
    </location>
</feature>
<dbReference type="InterPro" id="IPR029058">
    <property type="entry name" value="AB_hydrolase_fold"/>
</dbReference>
<evidence type="ECO:0000256" key="1">
    <source>
        <dbReference type="ARBA" id="ARBA00010036"/>
    </source>
</evidence>
<accession>A0A226DSZ6</accession>
<evidence type="ECO:0000256" key="4">
    <source>
        <dbReference type="SAM" id="SignalP"/>
    </source>
</evidence>
<feature type="domain" description="Dipeptidylpeptidase IV N-terminal" evidence="6">
    <location>
        <begin position="98"/>
        <end position="488"/>
    </location>
</feature>
<dbReference type="InterPro" id="IPR002469">
    <property type="entry name" value="Peptidase_S9B_N"/>
</dbReference>
<dbReference type="SUPFAM" id="SSF82171">
    <property type="entry name" value="DPP6 N-terminal domain-like"/>
    <property type="match status" value="1"/>
</dbReference>
<feature type="chain" id="PRO_5012917579" description="Venom dipeptidyl peptidase 4" evidence="4">
    <location>
        <begin position="21"/>
        <end position="754"/>
    </location>
</feature>
<dbReference type="GO" id="GO:0008239">
    <property type="term" value="F:dipeptidyl-peptidase activity"/>
    <property type="evidence" value="ECO:0007669"/>
    <property type="project" value="TreeGrafter"/>
</dbReference>
<dbReference type="OMA" id="MRTPQEN"/>
<dbReference type="OrthoDB" id="16520at2759"/>
<keyword evidence="2" id="KW-0325">Glycoprotein</keyword>
<protein>
    <recommendedName>
        <fullName evidence="3">Venom dipeptidyl peptidase 4</fullName>
    </recommendedName>
</protein>
<dbReference type="FunFam" id="3.40.50.1820:FF:000003">
    <property type="entry name" value="Dipeptidyl peptidase 4"/>
    <property type="match status" value="1"/>
</dbReference>
<dbReference type="SUPFAM" id="SSF53474">
    <property type="entry name" value="alpha/beta-Hydrolases"/>
    <property type="match status" value="1"/>
</dbReference>
<comment type="similarity">
    <text evidence="1">Belongs to the peptidase S9B family. DPPIV subfamily.</text>
</comment>
<dbReference type="InterPro" id="IPR050278">
    <property type="entry name" value="Serine_Prot_S9B/DPPIV"/>
</dbReference>
<dbReference type="GO" id="GO:0005886">
    <property type="term" value="C:plasma membrane"/>
    <property type="evidence" value="ECO:0007669"/>
    <property type="project" value="TreeGrafter"/>
</dbReference>
<dbReference type="Pfam" id="PF00326">
    <property type="entry name" value="Peptidase_S9"/>
    <property type="match status" value="1"/>
</dbReference>
<dbReference type="GO" id="GO:0006508">
    <property type="term" value="P:proteolysis"/>
    <property type="evidence" value="ECO:0007669"/>
    <property type="project" value="InterPro"/>
</dbReference>
<dbReference type="AlphaFoldDB" id="A0A226DSZ6"/>
<evidence type="ECO:0000256" key="3">
    <source>
        <dbReference type="ARBA" id="ARBA00072929"/>
    </source>
</evidence>
<dbReference type="Gene3D" id="3.40.50.1820">
    <property type="entry name" value="alpha/beta hydrolase"/>
    <property type="match status" value="1"/>
</dbReference>
<comment type="caution">
    <text evidence="7">The sequence shown here is derived from an EMBL/GenBank/DDBJ whole genome shotgun (WGS) entry which is preliminary data.</text>
</comment>
<dbReference type="EMBL" id="LNIX01000011">
    <property type="protein sequence ID" value="OXA48615.1"/>
    <property type="molecule type" value="Genomic_DNA"/>
</dbReference>
<evidence type="ECO:0000313" key="7">
    <source>
        <dbReference type="EMBL" id="OXA48615.1"/>
    </source>
</evidence>
<evidence type="ECO:0000259" key="6">
    <source>
        <dbReference type="Pfam" id="PF00930"/>
    </source>
</evidence>
<evidence type="ECO:0000313" key="8">
    <source>
        <dbReference type="Proteomes" id="UP000198287"/>
    </source>
</evidence>
<dbReference type="InterPro" id="IPR001375">
    <property type="entry name" value="Peptidase_S9_cat"/>
</dbReference>
<dbReference type="PANTHER" id="PTHR11731">
    <property type="entry name" value="PROTEASE FAMILY S9B,C DIPEPTIDYL-PEPTIDASE IV-RELATED"/>
    <property type="match status" value="1"/>
</dbReference>
<dbReference type="Gene3D" id="2.140.10.30">
    <property type="entry name" value="Dipeptidylpeptidase IV, N-terminal domain"/>
    <property type="match status" value="1"/>
</dbReference>
<organism evidence="7 8">
    <name type="scientific">Folsomia candida</name>
    <name type="common">Springtail</name>
    <dbReference type="NCBI Taxonomy" id="158441"/>
    <lineage>
        <taxon>Eukaryota</taxon>
        <taxon>Metazoa</taxon>
        <taxon>Ecdysozoa</taxon>
        <taxon>Arthropoda</taxon>
        <taxon>Hexapoda</taxon>
        <taxon>Collembola</taxon>
        <taxon>Entomobryomorpha</taxon>
        <taxon>Isotomoidea</taxon>
        <taxon>Isotomidae</taxon>
        <taxon>Proisotominae</taxon>
        <taxon>Folsomia</taxon>
    </lineage>
</organism>
<reference evidence="7 8" key="1">
    <citation type="submission" date="2015-12" db="EMBL/GenBank/DDBJ databases">
        <title>The genome of Folsomia candida.</title>
        <authorList>
            <person name="Faddeeva A."/>
            <person name="Derks M.F."/>
            <person name="Anvar Y."/>
            <person name="Smit S."/>
            <person name="Van Straalen N."/>
            <person name="Roelofs D."/>
        </authorList>
    </citation>
    <scope>NUCLEOTIDE SEQUENCE [LARGE SCALE GENOMIC DNA]</scope>
    <source>
        <strain evidence="7 8">VU population</strain>
        <tissue evidence="7">Whole body</tissue>
    </source>
</reference>